<geneLocation type="plasmid" evidence="9 10">
    <name>pRetIE4771e</name>
</geneLocation>
<dbReference type="EMBL" id="CP006991">
    <property type="protein sequence ID" value="AIC31839.1"/>
    <property type="molecule type" value="Genomic_DNA"/>
</dbReference>
<comment type="similarity">
    <text evidence="2">Belongs to the binding-protein-dependent transport system permease family. FecCD subfamily.</text>
</comment>
<accession>A0A060IDY0</accession>
<dbReference type="GO" id="GO:0005886">
    <property type="term" value="C:plasma membrane"/>
    <property type="evidence" value="ECO:0007669"/>
    <property type="project" value="UniProtKB-SubCell"/>
</dbReference>
<feature type="transmembrane region" description="Helical" evidence="8">
    <location>
        <begin position="299"/>
        <end position="319"/>
    </location>
</feature>
<dbReference type="AlphaFoldDB" id="A0A060IDY0"/>
<sequence length="354" mass="37239">MGVWMTVTARNAEAIGAHRLRERRRWRSLLIFVALMVVCLVLDIATGPSLLSPVEVVRSLTGLGERAAMTDAIVRGLRLPMALMALAVGAALGAGGAQMQTLLNNPMASPYTLGMAAAAGFGAALVLALGGFGLDAMIAVPLGAFVFSMLAALFLFTLASMRRMTAETIILGGIALLFLFQSLLSLIQFLSSPELSQQILFWLFGSLTKATWPTLGLTAAVTLVCCAMLMADSWKLAALRMGEMRAASLGVNVRLLRMKVLVIVAVMTATATSFVGVIGFIGLVAPHIARMTVGEDQRFFLPMSVVSGALMLSAASVVSKSIIPGALFPVGIVTAIVGVPFLLWLIFAPKRSGA</sequence>
<dbReference type="HOGENOM" id="CLU_013016_0_0_5"/>
<feature type="transmembrane region" description="Helical" evidence="8">
    <location>
        <begin position="326"/>
        <end position="347"/>
    </location>
</feature>
<evidence type="ECO:0000256" key="7">
    <source>
        <dbReference type="ARBA" id="ARBA00023136"/>
    </source>
</evidence>
<feature type="transmembrane region" description="Helical" evidence="8">
    <location>
        <begin position="29"/>
        <end position="51"/>
    </location>
</feature>
<dbReference type="Proteomes" id="UP000027180">
    <property type="component" value="Plasmid pRetIE4771e"/>
</dbReference>
<dbReference type="GO" id="GO:0033214">
    <property type="term" value="P:siderophore-iron import into cell"/>
    <property type="evidence" value="ECO:0007669"/>
    <property type="project" value="TreeGrafter"/>
</dbReference>
<dbReference type="InterPro" id="IPR037294">
    <property type="entry name" value="ABC_BtuC-like"/>
</dbReference>
<gene>
    <name evidence="9" type="ORF">IE4771_PE00616</name>
</gene>
<reference evidence="9 10" key="1">
    <citation type="submission" date="2013-12" db="EMBL/GenBank/DDBJ databases">
        <title>Complete genome sequence of Rhizobium etli bv. mimosae IE4771.</title>
        <authorList>
            <person name="Bustos P."/>
            <person name="Santamaria R.I."/>
            <person name="Lozano L."/>
            <person name="Ormeno-Orrillo E."/>
            <person name="Rogel M.A."/>
            <person name="Romero D."/>
            <person name="Cevallos M.A."/>
            <person name="Martinez-Romero E."/>
            <person name="Gonzalez V."/>
        </authorList>
    </citation>
    <scope>NUCLEOTIDE SEQUENCE [LARGE SCALE GENOMIC DNA]</scope>
    <source>
        <strain evidence="9 10">IE4771</strain>
        <plasmid evidence="10">Plasmid pRetIE4771e</plasmid>
    </source>
</reference>
<protein>
    <submittedName>
        <fullName evidence="9">Iron(3+)-hydroxamate ABC transporter permease protein</fullName>
    </submittedName>
</protein>
<feature type="transmembrane region" description="Helical" evidence="8">
    <location>
        <begin position="79"/>
        <end position="99"/>
    </location>
</feature>
<dbReference type="GO" id="GO:0022857">
    <property type="term" value="F:transmembrane transporter activity"/>
    <property type="evidence" value="ECO:0007669"/>
    <property type="project" value="InterPro"/>
</dbReference>
<keyword evidence="6 8" id="KW-1133">Transmembrane helix</keyword>
<keyword evidence="9" id="KW-0614">Plasmid</keyword>
<evidence type="ECO:0000313" key="10">
    <source>
        <dbReference type="Proteomes" id="UP000027180"/>
    </source>
</evidence>
<organism evidence="9 10">
    <name type="scientific">Rhizobium etli bv. mimosae str. IE4771</name>
    <dbReference type="NCBI Taxonomy" id="1432050"/>
    <lineage>
        <taxon>Bacteria</taxon>
        <taxon>Pseudomonadati</taxon>
        <taxon>Pseudomonadota</taxon>
        <taxon>Alphaproteobacteria</taxon>
        <taxon>Hyphomicrobiales</taxon>
        <taxon>Rhizobiaceae</taxon>
        <taxon>Rhizobium/Agrobacterium group</taxon>
        <taxon>Rhizobium</taxon>
    </lineage>
</organism>
<dbReference type="CDD" id="cd06550">
    <property type="entry name" value="TM_ABC_iron-siderophores_like"/>
    <property type="match status" value="1"/>
</dbReference>
<evidence type="ECO:0000256" key="5">
    <source>
        <dbReference type="ARBA" id="ARBA00022692"/>
    </source>
</evidence>
<evidence type="ECO:0000256" key="8">
    <source>
        <dbReference type="SAM" id="Phobius"/>
    </source>
</evidence>
<dbReference type="KEGG" id="rei:IE4771_PE00616"/>
<evidence type="ECO:0000256" key="2">
    <source>
        <dbReference type="ARBA" id="ARBA00007935"/>
    </source>
</evidence>
<evidence type="ECO:0000256" key="6">
    <source>
        <dbReference type="ARBA" id="ARBA00022989"/>
    </source>
</evidence>
<dbReference type="FunFam" id="1.10.3470.10:FF:000001">
    <property type="entry name" value="Vitamin B12 ABC transporter permease BtuC"/>
    <property type="match status" value="1"/>
</dbReference>
<evidence type="ECO:0000256" key="1">
    <source>
        <dbReference type="ARBA" id="ARBA00004651"/>
    </source>
</evidence>
<dbReference type="PANTHER" id="PTHR30472">
    <property type="entry name" value="FERRIC ENTEROBACTIN TRANSPORT SYSTEM PERMEASE PROTEIN"/>
    <property type="match status" value="1"/>
</dbReference>
<dbReference type="SUPFAM" id="SSF81345">
    <property type="entry name" value="ABC transporter involved in vitamin B12 uptake, BtuC"/>
    <property type="match status" value="1"/>
</dbReference>
<dbReference type="PANTHER" id="PTHR30472:SF25">
    <property type="entry name" value="ABC TRANSPORTER PERMEASE PROTEIN MJ0876-RELATED"/>
    <property type="match status" value="1"/>
</dbReference>
<keyword evidence="7 8" id="KW-0472">Membrane</keyword>
<feature type="transmembrane region" description="Helical" evidence="8">
    <location>
        <begin position="260"/>
        <end position="287"/>
    </location>
</feature>
<keyword evidence="4" id="KW-1003">Cell membrane</keyword>
<feature type="transmembrane region" description="Helical" evidence="8">
    <location>
        <begin position="170"/>
        <end position="190"/>
    </location>
</feature>
<comment type="subcellular location">
    <subcellularLocation>
        <location evidence="1">Cell membrane</location>
        <topology evidence="1">Multi-pass membrane protein</topology>
    </subcellularLocation>
</comment>
<dbReference type="InterPro" id="IPR000522">
    <property type="entry name" value="ABC_transptr_permease_BtuC"/>
</dbReference>
<name>A0A060IDY0_RHIET</name>
<feature type="transmembrane region" description="Helical" evidence="8">
    <location>
        <begin position="111"/>
        <end position="132"/>
    </location>
</feature>
<proteinExistence type="inferred from homology"/>
<feature type="transmembrane region" description="Helical" evidence="8">
    <location>
        <begin position="210"/>
        <end position="231"/>
    </location>
</feature>
<keyword evidence="3" id="KW-0813">Transport</keyword>
<dbReference type="Gene3D" id="1.10.3470.10">
    <property type="entry name" value="ABC transporter involved in vitamin B12 uptake, BtuC"/>
    <property type="match status" value="1"/>
</dbReference>
<evidence type="ECO:0000313" key="9">
    <source>
        <dbReference type="EMBL" id="AIC31839.1"/>
    </source>
</evidence>
<feature type="transmembrane region" description="Helical" evidence="8">
    <location>
        <begin position="138"/>
        <end position="158"/>
    </location>
</feature>
<evidence type="ECO:0000256" key="3">
    <source>
        <dbReference type="ARBA" id="ARBA00022448"/>
    </source>
</evidence>
<keyword evidence="5 8" id="KW-0812">Transmembrane</keyword>
<evidence type="ECO:0000256" key="4">
    <source>
        <dbReference type="ARBA" id="ARBA00022475"/>
    </source>
</evidence>
<dbReference type="Pfam" id="PF01032">
    <property type="entry name" value="FecCD"/>
    <property type="match status" value="1"/>
</dbReference>